<accession>A0A1F5WQN7</accession>
<dbReference type="GO" id="GO:0005840">
    <property type="term" value="C:ribosome"/>
    <property type="evidence" value="ECO:0007669"/>
    <property type="project" value="UniProtKB-KW"/>
</dbReference>
<sequence>MAKECPICKKGTQMGVKRVLLRGKYNPTKKTRKYPNLQWATLPARTGGTSGGRIKICTDCLKKGKYLSFKK</sequence>
<dbReference type="Gene3D" id="2.30.170.40">
    <property type="entry name" value="Ribosomal protein L28/L24"/>
    <property type="match status" value="1"/>
</dbReference>
<keyword evidence="1" id="KW-0689">Ribosomal protein</keyword>
<organism evidence="3 4">
    <name type="scientific">Candidatus Giovannonibacteria bacterium RIFCSPHIGHO2_12_FULL_43_15</name>
    <dbReference type="NCBI Taxonomy" id="1798341"/>
    <lineage>
        <taxon>Bacteria</taxon>
        <taxon>Candidatus Giovannoniibacteriota</taxon>
    </lineage>
</organism>
<evidence type="ECO:0000256" key="1">
    <source>
        <dbReference type="ARBA" id="ARBA00022980"/>
    </source>
</evidence>
<name>A0A1F5WQN7_9BACT</name>
<evidence type="ECO:0000313" key="3">
    <source>
        <dbReference type="EMBL" id="OGF77561.1"/>
    </source>
</evidence>
<dbReference type="SUPFAM" id="SSF143800">
    <property type="entry name" value="L28p-like"/>
    <property type="match status" value="1"/>
</dbReference>
<gene>
    <name evidence="3" type="ORF">A3F23_01145</name>
</gene>
<reference evidence="3 4" key="1">
    <citation type="journal article" date="2016" name="Nat. Commun.">
        <title>Thousands of microbial genomes shed light on interconnected biogeochemical processes in an aquifer system.</title>
        <authorList>
            <person name="Anantharaman K."/>
            <person name="Brown C.T."/>
            <person name="Hug L.A."/>
            <person name="Sharon I."/>
            <person name="Castelle C.J."/>
            <person name="Probst A.J."/>
            <person name="Thomas B.C."/>
            <person name="Singh A."/>
            <person name="Wilkins M.J."/>
            <person name="Karaoz U."/>
            <person name="Brodie E.L."/>
            <person name="Williams K.H."/>
            <person name="Hubbard S.S."/>
            <person name="Banfield J.F."/>
        </authorList>
    </citation>
    <scope>NUCLEOTIDE SEQUENCE [LARGE SCALE GENOMIC DNA]</scope>
</reference>
<evidence type="ECO:0008006" key="5">
    <source>
        <dbReference type="Google" id="ProtNLM"/>
    </source>
</evidence>
<dbReference type="AlphaFoldDB" id="A0A1F5WQN7"/>
<dbReference type="EMBL" id="MFHT01000017">
    <property type="protein sequence ID" value="OGF77561.1"/>
    <property type="molecule type" value="Genomic_DNA"/>
</dbReference>
<dbReference type="Proteomes" id="UP000177723">
    <property type="component" value="Unassembled WGS sequence"/>
</dbReference>
<comment type="caution">
    <text evidence="3">The sequence shown here is derived from an EMBL/GenBank/DDBJ whole genome shotgun (WGS) entry which is preliminary data.</text>
</comment>
<protein>
    <recommendedName>
        <fullName evidence="5">50S ribosomal protein L28</fullName>
    </recommendedName>
</protein>
<dbReference type="GO" id="GO:1990904">
    <property type="term" value="C:ribonucleoprotein complex"/>
    <property type="evidence" value="ECO:0007669"/>
    <property type="project" value="UniProtKB-KW"/>
</dbReference>
<keyword evidence="2" id="KW-0687">Ribonucleoprotein</keyword>
<proteinExistence type="predicted"/>
<dbReference type="InterPro" id="IPR037147">
    <property type="entry name" value="Ribosomal_bL28_sf"/>
</dbReference>
<evidence type="ECO:0000313" key="4">
    <source>
        <dbReference type="Proteomes" id="UP000177723"/>
    </source>
</evidence>
<evidence type="ECO:0000256" key="2">
    <source>
        <dbReference type="ARBA" id="ARBA00023274"/>
    </source>
</evidence>
<dbReference type="InterPro" id="IPR034704">
    <property type="entry name" value="Ribosomal_bL28/bL31-like_sf"/>
</dbReference>
<dbReference type="GO" id="GO:0003735">
    <property type="term" value="F:structural constituent of ribosome"/>
    <property type="evidence" value="ECO:0007669"/>
    <property type="project" value="InterPro"/>
</dbReference>